<name>A0AAU8IQ73_9ACTN</name>
<feature type="compositionally biased region" description="Low complexity" evidence="1">
    <location>
        <begin position="33"/>
        <end position="59"/>
    </location>
</feature>
<dbReference type="AlphaFoldDB" id="A0AAU8IQ73"/>
<organism evidence="3">
    <name type="scientific">Streptomyces tabacisoli</name>
    <dbReference type="NCBI Taxonomy" id="3156398"/>
    <lineage>
        <taxon>Bacteria</taxon>
        <taxon>Bacillati</taxon>
        <taxon>Actinomycetota</taxon>
        <taxon>Actinomycetes</taxon>
        <taxon>Kitasatosporales</taxon>
        <taxon>Streptomycetaceae</taxon>
        <taxon>Streptomyces</taxon>
    </lineage>
</organism>
<evidence type="ECO:0000256" key="2">
    <source>
        <dbReference type="SAM" id="SignalP"/>
    </source>
</evidence>
<dbReference type="EMBL" id="CP159534">
    <property type="protein sequence ID" value="XCJ70531.1"/>
    <property type="molecule type" value="Genomic_DNA"/>
</dbReference>
<evidence type="ECO:0000313" key="3">
    <source>
        <dbReference type="EMBL" id="XCJ70531.1"/>
    </source>
</evidence>
<sequence length="162" mass="15963">MTDRRNGVRATGAAVAAVALALAAAGCSDSDTSPSGAASKAASAASSAASRGSDVVASATAEAGKKLDDIKGGVNAKGDVKLGDVSTDGGRATVPVTVDNGQSDKKSYAVQVDFRDKSGNLLDTVVVTVNDVGADASKTATARSNRSLDGDVTADVARALRH</sequence>
<reference evidence="3" key="1">
    <citation type="submission" date="2024-06" db="EMBL/GenBank/DDBJ databases">
        <title>Streptomyces sp. strain HUAS MG91 genome sequences.</title>
        <authorList>
            <person name="Mo P."/>
        </authorList>
    </citation>
    <scope>NUCLEOTIDE SEQUENCE</scope>
    <source>
        <strain evidence="3">HUAS MG91</strain>
    </source>
</reference>
<dbReference type="PROSITE" id="PS51318">
    <property type="entry name" value="TAT"/>
    <property type="match status" value="1"/>
</dbReference>
<feature type="region of interest" description="Disordered" evidence="1">
    <location>
        <begin position="27"/>
        <end position="101"/>
    </location>
</feature>
<dbReference type="PROSITE" id="PS51257">
    <property type="entry name" value="PROKAR_LIPOPROTEIN"/>
    <property type="match status" value="1"/>
</dbReference>
<accession>A0AAU8IQ73</accession>
<dbReference type="KEGG" id="stac:ABII15_11335"/>
<feature type="signal peptide" evidence="2">
    <location>
        <begin position="1"/>
        <end position="23"/>
    </location>
</feature>
<proteinExistence type="predicted"/>
<keyword evidence="2" id="KW-0732">Signal</keyword>
<feature type="chain" id="PRO_5043504628" description="Lipoprotein" evidence="2">
    <location>
        <begin position="24"/>
        <end position="162"/>
    </location>
</feature>
<evidence type="ECO:0000256" key="1">
    <source>
        <dbReference type="SAM" id="MobiDB-lite"/>
    </source>
</evidence>
<dbReference type="RefSeq" id="WP_353942171.1">
    <property type="nucleotide sequence ID" value="NZ_CP159534.1"/>
</dbReference>
<protein>
    <recommendedName>
        <fullName evidence="4">Lipoprotein</fullName>
    </recommendedName>
</protein>
<gene>
    <name evidence="3" type="ORF">ABII15_11335</name>
</gene>
<evidence type="ECO:0008006" key="4">
    <source>
        <dbReference type="Google" id="ProtNLM"/>
    </source>
</evidence>
<dbReference type="InterPro" id="IPR006311">
    <property type="entry name" value="TAT_signal"/>
</dbReference>